<feature type="compositionally biased region" description="Polar residues" evidence="5">
    <location>
        <begin position="122"/>
        <end position="132"/>
    </location>
</feature>
<dbReference type="Pfam" id="PF00628">
    <property type="entry name" value="PHD"/>
    <property type="match status" value="1"/>
</dbReference>
<feature type="compositionally biased region" description="Basic residues" evidence="5">
    <location>
        <begin position="234"/>
        <end position="243"/>
    </location>
</feature>
<dbReference type="AlphaFoldDB" id="A0A9P0LUZ0"/>
<reference evidence="7" key="1">
    <citation type="submission" date="2022-03" db="EMBL/GenBank/DDBJ databases">
        <authorList>
            <person name="Sayadi A."/>
        </authorList>
    </citation>
    <scope>NUCLEOTIDE SEQUENCE</scope>
</reference>
<name>A0A9P0LUZ0_ACAOB</name>
<keyword evidence="1" id="KW-0479">Metal-binding</keyword>
<feature type="domain" description="PHD-type" evidence="6">
    <location>
        <begin position="49"/>
        <end position="103"/>
    </location>
</feature>
<feature type="compositionally biased region" description="Basic and acidic residues" evidence="5">
    <location>
        <begin position="99"/>
        <end position="112"/>
    </location>
</feature>
<dbReference type="EMBL" id="CAKOFQ010007448">
    <property type="protein sequence ID" value="CAH2001401.1"/>
    <property type="molecule type" value="Genomic_DNA"/>
</dbReference>
<dbReference type="SMART" id="SM00249">
    <property type="entry name" value="PHD"/>
    <property type="match status" value="1"/>
</dbReference>
<dbReference type="GO" id="GO:0008270">
    <property type="term" value="F:zinc ion binding"/>
    <property type="evidence" value="ECO:0007669"/>
    <property type="project" value="UniProtKB-KW"/>
</dbReference>
<evidence type="ECO:0000313" key="7">
    <source>
        <dbReference type="EMBL" id="CAH2001401.1"/>
    </source>
</evidence>
<dbReference type="PROSITE" id="PS50016">
    <property type="entry name" value="ZF_PHD_2"/>
    <property type="match status" value="1"/>
</dbReference>
<evidence type="ECO:0000256" key="1">
    <source>
        <dbReference type="ARBA" id="ARBA00022723"/>
    </source>
</evidence>
<evidence type="ECO:0000259" key="6">
    <source>
        <dbReference type="PROSITE" id="PS50016"/>
    </source>
</evidence>
<protein>
    <recommendedName>
        <fullName evidence="6">PHD-type domain-containing protein</fullName>
    </recommendedName>
</protein>
<dbReference type="Gene3D" id="2.30.30.1150">
    <property type="match status" value="1"/>
</dbReference>
<dbReference type="CDD" id="cd15562">
    <property type="entry name" value="PHD2_PHF14"/>
    <property type="match status" value="1"/>
</dbReference>
<gene>
    <name evidence="7" type="ORF">ACAOBT_LOCUS26176</name>
</gene>
<feature type="compositionally biased region" description="Basic residues" evidence="5">
    <location>
        <begin position="210"/>
        <end position="221"/>
    </location>
</feature>
<evidence type="ECO:0000256" key="4">
    <source>
        <dbReference type="PROSITE-ProRule" id="PRU00146"/>
    </source>
</evidence>
<accession>A0A9P0LUZ0</accession>
<dbReference type="InterPro" id="IPR019787">
    <property type="entry name" value="Znf_PHD-finger"/>
</dbReference>
<feature type="region of interest" description="Disordered" evidence="5">
    <location>
        <begin position="199"/>
        <end position="264"/>
    </location>
</feature>
<comment type="caution">
    <text evidence="7">The sequence shown here is derived from an EMBL/GenBank/DDBJ whole genome shotgun (WGS) entry which is preliminary data.</text>
</comment>
<dbReference type="GO" id="GO:0036205">
    <property type="term" value="P:histone catabolic process"/>
    <property type="evidence" value="ECO:0007669"/>
    <property type="project" value="TreeGrafter"/>
</dbReference>
<dbReference type="SUPFAM" id="SSF57903">
    <property type="entry name" value="FYVE/PHD zinc finger"/>
    <property type="match status" value="1"/>
</dbReference>
<evidence type="ECO:0000313" key="8">
    <source>
        <dbReference type="Proteomes" id="UP001152888"/>
    </source>
</evidence>
<evidence type="ECO:0000256" key="3">
    <source>
        <dbReference type="ARBA" id="ARBA00022833"/>
    </source>
</evidence>
<keyword evidence="3" id="KW-0862">Zinc</keyword>
<feature type="region of interest" description="Disordered" evidence="5">
    <location>
        <begin position="99"/>
        <end position="163"/>
    </location>
</feature>
<dbReference type="GO" id="GO:0048189">
    <property type="term" value="C:Lid2 complex"/>
    <property type="evidence" value="ECO:0007669"/>
    <property type="project" value="TreeGrafter"/>
</dbReference>
<evidence type="ECO:0000256" key="2">
    <source>
        <dbReference type="ARBA" id="ARBA00022771"/>
    </source>
</evidence>
<evidence type="ECO:0000256" key="5">
    <source>
        <dbReference type="SAM" id="MobiDB-lite"/>
    </source>
</evidence>
<dbReference type="PANTHER" id="PTHR47672:SF1">
    <property type="entry name" value="E3 UBIQUITIN-PROTEIN LIGASE SNT2"/>
    <property type="match status" value="1"/>
</dbReference>
<organism evidence="7 8">
    <name type="scientific">Acanthoscelides obtectus</name>
    <name type="common">Bean weevil</name>
    <name type="synonym">Bruchus obtectus</name>
    <dbReference type="NCBI Taxonomy" id="200917"/>
    <lineage>
        <taxon>Eukaryota</taxon>
        <taxon>Metazoa</taxon>
        <taxon>Ecdysozoa</taxon>
        <taxon>Arthropoda</taxon>
        <taxon>Hexapoda</taxon>
        <taxon>Insecta</taxon>
        <taxon>Pterygota</taxon>
        <taxon>Neoptera</taxon>
        <taxon>Endopterygota</taxon>
        <taxon>Coleoptera</taxon>
        <taxon>Polyphaga</taxon>
        <taxon>Cucujiformia</taxon>
        <taxon>Chrysomeloidea</taxon>
        <taxon>Chrysomelidae</taxon>
        <taxon>Bruchinae</taxon>
        <taxon>Bruchini</taxon>
        <taxon>Acanthoscelides</taxon>
    </lineage>
</organism>
<dbReference type="OrthoDB" id="336088at2759"/>
<dbReference type="InterPro" id="IPR011011">
    <property type="entry name" value="Znf_FYVE_PHD"/>
</dbReference>
<dbReference type="InterPro" id="IPR001965">
    <property type="entry name" value="Znf_PHD"/>
</dbReference>
<proteinExistence type="predicted"/>
<dbReference type="Proteomes" id="UP001152888">
    <property type="component" value="Unassembled WGS sequence"/>
</dbReference>
<sequence length="264" mass="30135">MQPPRQLMVPTATGPEMGVGFPLEGQHRIPPARSMLSEHHAKTDNNLMLHDCGTCKQRRDQHLMAKCDTCYLYYHLSCLNPPLTRLPKKSKLFGWQCSECDKSSDSESEQVKPPRRNRTNRYKSFTSGGSESTHTEPEATSKRPALPKLKIKPMEEGRQEDTTSHKWIYHHSSQQISPVTNGVSSIQSDSQLQVVLNSSKTSDCINGPKSSKKRRREKHRNSYSPGLDAFSIKEHKRKRKKKRFDLDNKVPHPRITIKVSPRAL</sequence>
<feature type="compositionally biased region" description="Basic and acidic residues" evidence="5">
    <location>
        <begin position="152"/>
        <end position="163"/>
    </location>
</feature>
<dbReference type="GO" id="GO:0004842">
    <property type="term" value="F:ubiquitin-protein transferase activity"/>
    <property type="evidence" value="ECO:0007669"/>
    <property type="project" value="TreeGrafter"/>
</dbReference>
<keyword evidence="8" id="KW-1185">Reference proteome</keyword>
<keyword evidence="2 4" id="KW-0863">Zinc-finger</keyword>
<dbReference type="PANTHER" id="PTHR47672">
    <property type="entry name" value="E3 UBIQUITIN-PROTEIN LIGASE SNT2"/>
    <property type="match status" value="1"/>
</dbReference>
<dbReference type="InterPro" id="IPR029617">
    <property type="entry name" value="Snt2"/>
</dbReference>